<name>A0A563UHU2_9SPHI</name>
<gene>
    <name evidence="2" type="ORF">FPZ43_00190</name>
</gene>
<dbReference type="EMBL" id="VOEJ01000001">
    <property type="protein sequence ID" value="TWR30937.1"/>
    <property type="molecule type" value="Genomic_DNA"/>
</dbReference>
<sequence length="139" mass="15604">MDIAAIITRDYTSVSILEDTRQVLQWLKVNEFLVVVDEDLKTVGLITPVDMIRETGYQLIDCAFHKPSVSPKNSLSEIFKLMQTASTPYLPVYNDVDFLGVISMEAVTVTLFNQLEQTKNLSLPDKGLQINNINLAVKV</sequence>
<feature type="domain" description="CBS" evidence="1">
    <location>
        <begin position="67"/>
        <end position="106"/>
    </location>
</feature>
<accession>A0A563UHU2</accession>
<dbReference type="OrthoDB" id="9757990at2"/>
<dbReference type="SUPFAM" id="SSF54631">
    <property type="entry name" value="CBS-domain pair"/>
    <property type="match status" value="1"/>
</dbReference>
<dbReference type="InterPro" id="IPR046342">
    <property type="entry name" value="CBS_dom_sf"/>
</dbReference>
<evidence type="ECO:0000313" key="3">
    <source>
        <dbReference type="Proteomes" id="UP000320042"/>
    </source>
</evidence>
<keyword evidence="3" id="KW-1185">Reference proteome</keyword>
<dbReference type="RefSeq" id="WP_146379834.1">
    <property type="nucleotide sequence ID" value="NZ_VOEJ01000001.1"/>
</dbReference>
<protein>
    <recommendedName>
        <fullName evidence="1">CBS domain-containing protein</fullName>
    </recommendedName>
</protein>
<evidence type="ECO:0000259" key="1">
    <source>
        <dbReference type="Pfam" id="PF00571"/>
    </source>
</evidence>
<dbReference type="InterPro" id="IPR000644">
    <property type="entry name" value="CBS_dom"/>
</dbReference>
<comment type="caution">
    <text evidence="2">The sequence shown here is derived from an EMBL/GenBank/DDBJ whole genome shotgun (WGS) entry which is preliminary data.</text>
</comment>
<dbReference type="Gene3D" id="3.10.580.10">
    <property type="entry name" value="CBS-domain"/>
    <property type="match status" value="1"/>
</dbReference>
<reference evidence="2 3" key="1">
    <citation type="submission" date="2019-07" db="EMBL/GenBank/DDBJ databases">
        <authorList>
            <person name="Kim J."/>
        </authorList>
    </citation>
    <scope>NUCLEOTIDE SEQUENCE [LARGE SCALE GENOMIC DNA]</scope>
    <source>
        <strain evidence="3">dk17</strain>
    </source>
</reference>
<dbReference type="AlphaFoldDB" id="A0A563UHU2"/>
<dbReference type="Proteomes" id="UP000320042">
    <property type="component" value="Unassembled WGS sequence"/>
</dbReference>
<organism evidence="2 3">
    <name type="scientific">Mucilaginibacter pallidiroseus</name>
    <dbReference type="NCBI Taxonomy" id="2599295"/>
    <lineage>
        <taxon>Bacteria</taxon>
        <taxon>Pseudomonadati</taxon>
        <taxon>Bacteroidota</taxon>
        <taxon>Sphingobacteriia</taxon>
        <taxon>Sphingobacteriales</taxon>
        <taxon>Sphingobacteriaceae</taxon>
        <taxon>Mucilaginibacter</taxon>
    </lineage>
</organism>
<evidence type="ECO:0000313" key="2">
    <source>
        <dbReference type="EMBL" id="TWR30937.1"/>
    </source>
</evidence>
<proteinExistence type="predicted"/>
<dbReference type="Pfam" id="PF00571">
    <property type="entry name" value="CBS"/>
    <property type="match status" value="1"/>
</dbReference>